<evidence type="ECO:0000259" key="2">
    <source>
        <dbReference type="Pfam" id="PF08327"/>
    </source>
</evidence>
<dbReference type="OrthoDB" id="384974at2"/>
<feature type="domain" description="Activator of Hsp90 ATPase homologue 1/2-like C-terminal" evidence="2">
    <location>
        <begin position="18"/>
        <end position="139"/>
    </location>
</feature>
<dbReference type="RefSeq" id="WP_072765590.1">
    <property type="nucleotide sequence ID" value="NZ_FQYX01000031.1"/>
</dbReference>
<proteinExistence type="inferred from homology"/>
<evidence type="ECO:0000256" key="1">
    <source>
        <dbReference type="ARBA" id="ARBA00006817"/>
    </source>
</evidence>
<dbReference type="AlphaFoldDB" id="A0A1M6LDQ1"/>
<comment type="similarity">
    <text evidence="1">Belongs to the AHA1 family.</text>
</comment>
<dbReference type="STRING" id="558155.SAMN04487911_1312"/>
<dbReference type="Gene3D" id="3.30.530.20">
    <property type="match status" value="1"/>
</dbReference>
<dbReference type="CDD" id="cd08897">
    <property type="entry name" value="SRPBCC_CalC_Aha1-like_4"/>
    <property type="match status" value="1"/>
</dbReference>
<dbReference type="Pfam" id="PF08327">
    <property type="entry name" value="AHSA1"/>
    <property type="match status" value="1"/>
</dbReference>
<keyword evidence="4" id="KW-1185">Reference proteome</keyword>
<reference evidence="3 4" key="1">
    <citation type="submission" date="2016-11" db="EMBL/GenBank/DDBJ databases">
        <authorList>
            <person name="Jaros S."/>
            <person name="Januszkiewicz K."/>
            <person name="Wedrychowicz H."/>
        </authorList>
    </citation>
    <scope>NUCLEOTIDE SEQUENCE [LARGE SCALE GENOMIC DNA]</scope>
    <source>
        <strain evidence="3 4">CGMCC 1.8863</strain>
    </source>
</reference>
<sequence length="143" mass="16736">MDTKDLKPITVQTTIQSNIDKVWNHWTKSEHITNWNFATDEWCCPKAENDLKPKGTFSWRMEAKDGSMGFDFNGNYEKVIERELITYKMEDGRWVKIEFSVKGNEVTIRETFDAEGTNSDEQQRAGWQAILENFKKYVESNPA</sequence>
<dbReference type="InterPro" id="IPR013538">
    <property type="entry name" value="ASHA1/2-like_C"/>
</dbReference>
<dbReference type="SUPFAM" id="SSF55961">
    <property type="entry name" value="Bet v1-like"/>
    <property type="match status" value="1"/>
</dbReference>
<name>A0A1M6LDQ1_9FLAO</name>
<organism evidence="3 4">
    <name type="scientific">Arenibacter nanhaiticus</name>
    <dbReference type="NCBI Taxonomy" id="558155"/>
    <lineage>
        <taxon>Bacteria</taxon>
        <taxon>Pseudomonadati</taxon>
        <taxon>Bacteroidota</taxon>
        <taxon>Flavobacteriia</taxon>
        <taxon>Flavobacteriales</taxon>
        <taxon>Flavobacteriaceae</taxon>
        <taxon>Arenibacter</taxon>
    </lineage>
</organism>
<gene>
    <name evidence="3" type="ORF">SAMN04487911_1312</name>
</gene>
<evidence type="ECO:0000313" key="4">
    <source>
        <dbReference type="Proteomes" id="UP000184231"/>
    </source>
</evidence>
<dbReference type="EMBL" id="FQYX01000031">
    <property type="protein sequence ID" value="SHJ69324.1"/>
    <property type="molecule type" value="Genomic_DNA"/>
</dbReference>
<evidence type="ECO:0000313" key="3">
    <source>
        <dbReference type="EMBL" id="SHJ69324.1"/>
    </source>
</evidence>
<accession>A0A1M6LDQ1</accession>
<dbReference type="InterPro" id="IPR023393">
    <property type="entry name" value="START-like_dom_sf"/>
</dbReference>
<dbReference type="Proteomes" id="UP000184231">
    <property type="component" value="Unassembled WGS sequence"/>
</dbReference>
<protein>
    <submittedName>
        <fullName evidence="3">Uncharacterized conserved protein YndB, AHSA1/START domain</fullName>
    </submittedName>
</protein>